<comment type="caution">
    <text evidence="1">The sequence shown here is derived from an EMBL/GenBank/DDBJ whole genome shotgun (WGS) entry which is preliminary data.</text>
</comment>
<evidence type="ECO:0000313" key="1">
    <source>
        <dbReference type="EMBL" id="KAJ8130652.1"/>
    </source>
</evidence>
<sequence length="490" mass="53766">MLAANCRIEFLSLTLRVGIIGLRLQNAAHKTRVVDIILDPSHKRDDRVAGSEKHNSLVTSSCGDDFQKPGLVDLEDPTAALYTTSSASALLSPDPMIPLMAEDLVLQQLPAWSHTDSMVRIPMPTLNEDHASRYENGFTINNCTCNETTGPCPGHIEKMRAQVLGEASWSLATHQQHKSHNPPGGEIPTSQAISQSPLAQNSFSRPKYVPLFNSHTLTHAHGAKPVSFNSEQHQQQPFHHHNSTESCSNIRMSVQSPPTMPLFSASSSSMSSRTSLSGEVLPGKVSLLEGSNSATARLAAAHGTSEADMTRRFVAIIDLVQSLGFKHIDEMAMAYYTASFERESLPAMAQSASRSRRLKPMLLELQRSSVQWSRWESRGLREAISEAAGCTYIAEMEAQGRTREPNQYRNESVSLIVAIERLLREHGWGRRDGASQSRDWEGDMLSEQLDAAPDSMPCLWTLLTELAGAQGLYCDRTARAALAILLSAPN</sequence>
<reference evidence="1" key="1">
    <citation type="submission" date="2022-12" db="EMBL/GenBank/DDBJ databases">
        <title>Genome Sequence of Lasiodiplodia mahajangana.</title>
        <authorList>
            <person name="Buettner E."/>
        </authorList>
    </citation>
    <scope>NUCLEOTIDE SEQUENCE</scope>
    <source>
        <strain evidence="1">VT137</strain>
    </source>
</reference>
<protein>
    <submittedName>
        <fullName evidence="1">Uncharacterized protein</fullName>
    </submittedName>
</protein>
<dbReference type="EMBL" id="JAPUUL010000452">
    <property type="protein sequence ID" value="KAJ8130652.1"/>
    <property type="molecule type" value="Genomic_DNA"/>
</dbReference>
<proteinExistence type="predicted"/>
<dbReference type="Proteomes" id="UP001153332">
    <property type="component" value="Unassembled WGS sequence"/>
</dbReference>
<evidence type="ECO:0000313" key="2">
    <source>
        <dbReference type="Proteomes" id="UP001153332"/>
    </source>
</evidence>
<organism evidence="1 2">
    <name type="scientific">Lasiodiplodia mahajangana</name>
    <dbReference type="NCBI Taxonomy" id="1108764"/>
    <lineage>
        <taxon>Eukaryota</taxon>
        <taxon>Fungi</taxon>
        <taxon>Dikarya</taxon>
        <taxon>Ascomycota</taxon>
        <taxon>Pezizomycotina</taxon>
        <taxon>Dothideomycetes</taxon>
        <taxon>Dothideomycetes incertae sedis</taxon>
        <taxon>Botryosphaeriales</taxon>
        <taxon>Botryosphaeriaceae</taxon>
        <taxon>Lasiodiplodia</taxon>
    </lineage>
</organism>
<name>A0ACC2JTI5_9PEZI</name>
<keyword evidence="2" id="KW-1185">Reference proteome</keyword>
<gene>
    <name evidence="1" type="ORF">O1611_g2977</name>
</gene>
<accession>A0ACC2JTI5</accession>